<dbReference type="InterPro" id="IPR024181">
    <property type="entry name" value="Chemotax_regulator_CheV"/>
</dbReference>
<dbReference type="Gene3D" id="2.40.50.180">
    <property type="entry name" value="CheA-289, Domain 4"/>
    <property type="match status" value="1"/>
</dbReference>
<dbReference type="Gene3D" id="2.30.30.40">
    <property type="entry name" value="SH3 Domains"/>
    <property type="match status" value="1"/>
</dbReference>
<name>A0A1G6YBZ6_9GAMM</name>
<evidence type="ECO:0000313" key="5">
    <source>
        <dbReference type="Proteomes" id="UP000199603"/>
    </source>
</evidence>
<evidence type="ECO:0000313" key="4">
    <source>
        <dbReference type="EMBL" id="SDD87781.1"/>
    </source>
</evidence>
<dbReference type="InterPro" id="IPR036061">
    <property type="entry name" value="CheW-like_dom_sf"/>
</dbReference>
<feature type="modified residue" description="4-aspartylphosphate" evidence="1">
    <location>
        <position position="236"/>
    </location>
</feature>
<dbReference type="EMBL" id="FNAG01000009">
    <property type="protein sequence ID" value="SDD87781.1"/>
    <property type="molecule type" value="Genomic_DNA"/>
</dbReference>
<evidence type="ECO:0000259" key="3">
    <source>
        <dbReference type="PROSITE" id="PS50851"/>
    </source>
</evidence>
<evidence type="ECO:0000259" key="2">
    <source>
        <dbReference type="PROSITE" id="PS50110"/>
    </source>
</evidence>
<gene>
    <name evidence="4" type="ORF">SAMN04488509_10980</name>
</gene>
<dbReference type="InterPro" id="IPR001789">
    <property type="entry name" value="Sig_transdc_resp-reg_receiver"/>
</dbReference>
<dbReference type="Pfam" id="PF00072">
    <property type="entry name" value="Response_reg"/>
    <property type="match status" value="1"/>
</dbReference>
<dbReference type="Proteomes" id="UP000199603">
    <property type="component" value="Unassembled WGS sequence"/>
</dbReference>
<accession>A0A1G6YBZ6</accession>
<dbReference type="Pfam" id="PF01584">
    <property type="entry name" value="CheW"/>
    <property type="match status" value="1"/>
</dbReference>
<dbReference type="SMART" id="SM00448">
    <property type="entry name" value="REC"/>
    <property type="match status" value="1"/>
</dbReference>
<dbReference type="AlphaFoldDB" id="A0A1G6YBZ6"/>
<dbReference type="SUPFAM" id="SSF50341">
    <property type="entry name" value="CheW-like"/>
    <property type="match status" value="1"/>
</dbReference>
<proteinExistence type="predicted"/>
<dbReference type="Gene3D" id="3.40.50.2300">
    <property type="match status" value="1"/>
</dbReference>
<keyword evidence="1" id="KW-0597">Phosphoprotein</keyword>
<dbReference type="InterPro" id="IPR011006">
    <property type="entry name" value="CheY-like_superfamily"/>
</dbReference>
<feature type="domain" description="CheW-like" evidence="3">
    <location>
        <begin position="20"/>
        <end position="158"/>
    </location>
</feature>
<dbReference type="STRING" id="265719.SAMN04488509_10980"/>
<keyword evidence="5" id="KW-1185">Reference proteome</keyword>
<dbReference type="OrthoDB" id="9806105at2"/>
<dbReference type="SMART" id="SM00260">
    <property type="entry name" value="CheW"/>
    <property type="match status" value="1"/>
</dbReference>
<organism evidence="4 5">
    <name type="scientific">Aquimonas voraii</name>
    <dbReference type="NCBI Taxonomy" id="265719"/>
    <lineage>
        <taxon>Bacteria</taxon>
        <taxon>Pseudomonadati</taxon>
        <taxon>Pseudomonadota</taxon>
        <taxon>Gammaproteobacteria</taxon>
        <taxon>Lysobacterales</taxon>
        <taxon>Lysobacteraceae</taxon>
        <taxon>Aquimonas</taxon>
    </lineage>
</organism>
<feature type="domain" description="Response regulatory" evidence="2">
    <location>
        <begin position="178"/>
        <end position="303"/>
    </location>
</feature>
<dbReference type="GO" id="GO:0000160">
    <property type="term" value="P:phosphorelay signal transduction system"/>
    <property type="evidence" value="ECO:0007669"/>
    <property type="project" value="InterPro"/>
</dbReference>
<protein>
    <submittedName>
        <fullName evidence="4">Two-component system, chemotaxis family, response regulator CheV</fullName>
    </submittedName>
</protein>
<reference evidence="4 5" key="1">
    <citation type="submission" date="2016-10" db="EMBL/GenBank/DDBJ databases">
        <authorList>
            <person name="de Groot N.N."/>
        </authorList>
    </citation>
    <scope>NUCLEOTIDE SEQUENCE [LARGE SCALE GENOMIC DNA]</scope>
    <source>
        <strain evidence="4 5">DSM 16957</strain>
    </source>
</reference>
<dbReference type="GO" id="GO:0006935">
    <property type="term" value="P:chemotaxis"/>
    <property type="evidence" value="ECO:0007669"/>
    <property type="project" value="InterPro"/>
</dbReference>
<dbReference type="InterPro" id="IPR002545">
    <property type="entry name" value="CheW-lke_dom"/>
</dbReference>
<dbReference type="RefSeq" id="WP_091243805.1">
    <property type="nucleotide sequence ID" value="NZ_FNAG01000009.1"/>
</dbReference>
<evidence type="ECO:0000256" key="1">
    <source>
        <dbReference type="PROSITE-ProRule" id="PRU00169"/>
    </source>
</evidence>
<dbReference type="PROSITE" id="PS50851">
    <property type="entry name" value="CHEW"/>
    <property type="match status" value="1"/>
</dbReference>
<dbReference type="SUPFAM" id="SSF52172">
    <property type="entry name" value="CheY-like"/>
    <property type="match status" value="1"/>
</dbReference>
<dbReference type="PANTHER" id="PTHR47233:SF3">
    <property type="entry name" value="CHEMOTAXIS PROTEIN CHEV"/>
    <property type="match status" value="1"/>
</dbReference>
<dbReference type="PANTHER" id="PTHR47233">
    <property type="entry name" value="CHEMOTAXIS PROTEIN CHEV"/>
    <property type="match status" value="1"/>
</dbReference>
<sequence length="311" mass="34271">MSTDLLDRIEQRTRLAGHNRLALLLFRLGGRQLFGVNVFKVQEVLKRPALQPLPQSRPPLLGLADIRKRSIPVLDLGAAIRHPESSLDRSDYLVVTEFNRSVQGFLVSAVERIVNIAVENVKPPPDSSGGSYLTAVTRYNEDLIQIIDVEKVLAEVIGGAPQLSEEMRLQAVAGASVRVLIVDDSRVAQHQIQGVVETLGASCVLLPDGRRALNHLKDLAKRGIKPSEHYAMVISDIEMPDMDGYTLTTEIRRDPELADLWVMLHTSLSGIFNTAMVEHVGANAFVAKFSPDDLAEGVLDRFEMLGLTEEV</sequence>
<dbReference type="PIRSF" id="PIRSF002867">
    <property type="entry name" value="CheV"/>
    <property type="match status" value="1"/>
</dbReference>
<dbReference type="PROSITE" id="PS50110">
    <property type="entry name" value="RESPONSE_REGULATORY"/>
    <property type="match status" value="1"/>
</dbReference>